<dbReference type="Pfam" id="PF13639">
    <property type="entry name" value="zf-RING_2"/>
    <property type="match status" value="1"/>
</dbReference>
<dbReference type="EC" id="2.3.2.27" evidence="4"/>
<protein>
    <submittedName>
        <fullName evidence="4">Ubiquitin-protein transferase activity protein</fullName>
        <ecNumber evidence="4">2.3.2.27</ecNumber>
    </submittedName>
</protein>
<feature type="compositionally biased region" description="Low complexity" evidence="2">
    <location>
        <begin position="324"/>
        <end position="338"/>
    </location>
</feature>
<evidence type="ECO:0000256" key="1">
    <source>
        <dbReference type="PROSITE-ProRule" id="PRU00175"/>
    </source>
</evidence>
<comment type="caution">
    <text evidence="4">The sequence shown here is derived from an EMBL/GenBank/DDBJ whole genome shotgun (WGS) entry which is preliminary data.</text>
</comment>
<dbReference type="Gene3D" id="3.30.40.10">
    <property type="entry name" value="Zinc/RING finger domain, C3HC4 (zinc finger)"/>
    <property type="match status" value="1"/>
</dbReference>
<gene>
    <name evidence="4" type="primary">DZIP3</name>
    <name evidence="4" type="ORF">LTR24_004103</name>
</gene>
<dbReference type="Proteomes" id="UP001345013">
    <property type="component" value="Unassembled WGS sequence"/>
</dbReference>
<proteinExistence type="predicted"/>
<keyword evidence="4" id="KW-0808">Transferase</keyword>
<dbReference type="PROSITE" id="PS50089">
    <property type="entry name" value="ZF_RING_2"/>
    <property type="match status" value="1"/>
</dbReference>
<organism evidence="4 5">
    <name type="scientific">Lithohypha guttulata</name>
    <dbReference type="NCBI Taxonomy" id="1690604"/>
    <lineage>
        <taxon>Eukaryota</taxon>
        <taxon>Fungi</taxon>
        <taxon>Dikarya</taxon>
        <taxon>Ascomycota</taxon>
        <taxon>Pezizomycotina</taxon>
        <taxon>Eurotiomycetes</taxon>
        <taxon>Chaetothyriomycetidae</taxon>
        <taxon>Chaetothyriales</taxon>
        <taxon>Trichomeriaceae</taxon>
        <taxon>Lithohypha</taxon>
    </lineage>
</organism>
<evidence type="ECO:0000313" key="5">
    <source>
        <dbReference type="Proteomes" id="UP001345013"/>
    </source>
</evidence>
<evidence type="ECO:0000313" key="4">
    <source>
        <dbReference type="EMBL" id="KAK5093721.1"/>
    </source>
</evidence>
<reference evidence="4 5" key="1">
    <citation type="submission" date="2023-08" db="EMBL/GenBank/DDBJ databases">
        <title>Black Yeasts Isolated from many extreme environments.</title>
        <authorList>
            <person name="Coleine C."/>
            <person name="Stajich J.E."/>
            <person name="Selbmann L."/>
        </authorList>
    </citation>
    <scope>NUCLEOTIDE SEQUENCE [LARGE SCALE GENOMIC DNA]</scope>
    <source>
        <strain evidence="4 5">CCFEE 5885</strain>
    </source>
</reference>
<dbReference type="SUPFAM" id="SSF57850">
    <property type="entry name" value="RING/U-box"/>
    <property type="match status" value="1"/>
</dbReference>
<dbReference type="InterPro" id="IPR013083">
    <property type="entry name" value="Znf_RING/FYVE/PHD"/>
</dbReference>
<sequence>MDIPTYSVPNRLLQTIGHIKSRTATCGICTEEMTPQCGRFLHIDCHVSYHRDCLAIWIDTPGNTCPNCRRHMANNSLIDQLDSIETFAVDAASDMDKAVTKIVTSAITDLKSSTELDKRSMVERARTELGGDPRSVDYWASRAANKIVLGEVEYQRRPGYVAQQRYFEACLAAEERYHQGCVRASPRLALRSQELDRWLFGLLCVERYITQSKFRSHVFEMERAMKNNSMLEPTFKGHTKPYNLDDFTKLRQEFHAGKAGLIQVRLSSRRKYRKELIAAAEEEETDYNRDMDAARARLDEAKDNVGVSGQPWEPDPPDPRDVCRTSISISKRTTTAASHTQLPKKEQGAVQIKKLKEELASVKL</sequence>
<evidence type="ECO:0000256" key="2">
    <source>
        <dbReference type="SAM" id="MobiDB-lite"/>
    </source>
</evidence>
<accession>A0ABR0KF31</accession>
<feature type="region of interest" description="Disordered" evidence="2">
    <location>
        <begin position="302"/>
        <end position="348"/>
    </location>
</feature>
<keyword evidence="1" id="KW-0862">Zinc</keyword>
<keyword evidence="1" id="KW-0479">Metal-binding</keyword>
<dbReference type="EMBL" id="JAVRRG010000040">
    <property type="protein sequence ID" value="KAK5093721.1"/>
    <property type="molecule type" value="Genomic_DNA"/>
</dbReference>
<feature type="domain" description="RING-type" evidence="3">
    <location>
        <begin position="26"/>
        <end position="69"/>
    </location>
</feature>
<name>A0ABR0KF31_9EURO</name>
<dbReference type="GO" id="GO:0061630">
    <property type="term" value="F:ubiquitin protein ligase activity"/>
    <property type="evidence" value="ECO:0007669"/>
    <property type="project" value="UniProtKB-EC"/>
</dbReference>
<keyword evidence="1" id="KW-0863">Zinc-finger</keyword>
<dbReference type="InterPro" id="IPR001841">
    <property type="entry name" value="Znf_RING"/>
</dbReference>
<keyword evidence="5" id="KW-1185">Reference proteome</keyword>
<evidence type="ECO:0000259" key="3">
    <source>
        <dbReference type="PROSITE" id="PS50089"/>
    </source>
</evidence>
<keyword evidence="4" id="KW-0012">Acyltransferase</keyword>